<protein>
    <submittedName>
        <fullName evidence="1">Uncharacterized protein</fullName>
    </submittedName>
</protein>
<evidence type="ECO:0000313" key="2">
    <source>
        <dbReference type="Proteomes" id="UP001454036"/>
    </source>
</evidence>
<organism evidence="1 2">
    <name type="scientific">Lithospermum erythrorhizon</name>
    <name type="common">Purple gromwell</name>
    <name type="synonym">Lithospermum officinale var. erythrorhizon</name>
    <dbReference type="NCBI Taxonomy" id="34254"/>
    <lineage>
        <taxon>Eukaryota</taxon>
        <taxon>Viridiplantae</taxon>
        <taxon>Streptophyta</taxon>
        <taxon>Embryophyta</taxon>
        <taxon>Tracheophyta</taxon>
        <taxon>Spermatophyta</taxon>
        <taxon>Magnoliopsida</taxon>
        <taxon>eudicotyledons</taxon>
        <taxon>Gunneridae</taxon>
        <taxon>Pentapetalae</taxon>
        <taxon>asterids</taxon>
        <taxon>lamiids</taxon>
        <taxon>Boraginales</taxon>
        <taxon>Boraginaceae</taxon>
        <taxon>Boraginoideae</taxon>
        <taxon>Lithospermeae</taxon>
        <taxon>Lithospermum</taxon>
    </lineage>
</organism>
<name>A0AAV3RPR2_LITER</name>
<reference evidence="1 2" key="1">
    <citation type="submission" date="2024-01" db="EMBL/GenBank/DDBJ databases">
        <title>The complete chloroplast genome sequence of Lithospermum erythrorhizon: insights into the phylogenetic relationship among Boraginaceae species and the maternal lineages of purple gromwells.</title>
        <authorList>
            <person name="Okada T."/>
            <person name="Watanabe K."/>
        </authorList>
    </citation>
    <scope>NUCLEOTIDE SEQUENCE [LARGE SCALE GENOMIC DNA]</scope>
</reference>
<comment type="caution">
    <text evidence="1">The sequence shown here is derived from an EMBL/GenBank/DDBJ whole genome shotgun (WGS) entry which is preliminary data.</text>
</comment>
<dbReference type="AlphaFoldDB" id="A0AAV3RPR2"/>
<evidence type="ECO:0000313" key="1">
    <source>
        <dbReference type="EMBL" id="GAA0183673.1"/>
    </source>
</evidence>
<keyword evidence="2" id="KW-1185">Reference proteome</keyword>
<proteinExistence type="predicted"/>
<gene>
    <name evidence="1" type="ORF">LIER_42444</name>
</gene>
<dbReference type="EMBL" id="BAABME010029448">
    <property type="protein sequence ID" value="GAA0183673.1"/>
    <property type="molecule type" value="Genomic_DNA"/>
</dbReference>
<dbReference type="Proteomes" id="UP001454036">
    <property type="component" value="Unassembled WGS sequence"/>
</dbReference>
<sequence>MVVHSLRSKSMLTQICEEKKMTGKKASPLGILMELNKKKDKKTREEIGEVYDYNLVMTFEQYKPRFDELYGEDKDPL</sequence>
<accession>A0AAV3RPR2</accession>